<gene>
    <name evidence="3" type="ORF">N5910_01660</name>
    <name evidence="2" type="ORF">U2150_05675</name>
</gene>
<name>A0A9E7UNE1_METWO</name>
<keyword evidence="1" id="KW-1133">Transmembrane helix</keyword>
<protein>
    <submittedName>
        <fullName evidence="3">Uncharacterized protein</fullName>
    </submittedName>
</protein>
<reference evidence="2 4" key="2">
    <citation type="submission" date="2023-12" db="EMBL/GenBank/DDBJ databases">
        <title>Phenotypic and Genomic Characterization of Methanothermobacter wolfeii Strain BSEL, a CO2-Capturing Archaeon with Minimal Nutrient Requirements.</title>
        <authorList>
            <person name="Ale Enriquez F."/>
            <person name="Ahring B.K."/>
        </authorList>
    </citation>
    <scope>NUCLEOTIDE SEQUENCE [LARGE SCALE GENOMIC DNA]</scope>
    <source>
        <strain evidence="2 4">BSEL-1</strain>
    </source>
</reference>
<evidence type="ECO:0000313" key="2">
    <source>
        <dbReference type="EMBL" id="MEJ8542976.1"/>
    </source>
</evidence>
<proteinExistence type="predicted"/>
<reference evidence="3" key="1">
    <citation type="submission" date="2022-09" db="EMBL/GenBank/DDBJ databases">
        <title>Characterization of three MwoI isoschizomers from sequenced genome and metagenomes.</title>
        <authorList>
            <person name="Fomenkov A."/>
            <person name="Xu S.Y."/>
            <person name="Roberts R.J."/>
        </authorList>
    </citation>
    <scope>NUCLEOTIDE SEQUENCE</scope>
    <source>
        <strain evidence="3">DSM 2970</strain>
    </source>
</reference>
<evidence type="ECO:0000313" key="3">
    <source>
        <dbReference type="EMBL" id="UXH32031.1"/>
    </source>
</evidence>
<dbReference type="GeneID" id="58977978"/>
<accession>A0A9E7UNE1</accession>
<keyword evidence="1" id="KW-0812">Transmembrane</keyword>
<dbReference type="Proteomes" id="UP001065373">
    <property type="component" value="Chromosome"/>
</dbReference>
<dbReference type="EMBL" id="JAXUHJ010000009">
    <property type="protein sequence ID" value="MEJ8542976.1"/>
    <property type="molecule type" value="Genomic_DNA"/>
</dbReference>
<sequence length="46" mass="4923">MWYSITAILSGEVVITPATPYRKAITSMLMLVGVTFIGFLTASLAS</sequence>
<dbReference type="AlphaFoldDB" id="A0A9E7UNE1"/>
<evidence type="ECO:0000313" key="4">
    <source>
        <dbReference type="Proteomes" id="UP001369247"/>
    </source>
</evidence>
<evidence type="ECO:0000256" key="1">
    <source>
        <dbReference type="SAM" id="Phobius"/>
    </source>
</evidence>
<organism evidence="3">
    <name type="scientific">Methanothermobacter wolfeii</name>
    <name type="common">Methanobacterium wolfei</name>
    <dbReference type="NCBI Taxonomy" id="145261"/>
    <lineage>
        <taxon>Archaea</taxon>
        <taxon>Methanobacteriati</taxon>
        <taxon>Methanobacteriota</taxon>
        <taxon>Methanomada group</taxon>
        <taxon>Methanobacteria</taxon>
        <taxon>Methanobacteriales</taxon>
        <taxon>Methanobacteriaceae</taxon>
        <taxon>Methanothermobacter</taxon>
    </lineage>
</organism>
<dbReference type="EMBL" id="CP104550">
    <property type="protein sequence ID" value="UXH32031.1"/>
    <property type="molecule type" value="Genomic_DNA"/>
</dbReference>
<dbReference type="Proteomes" id="UP001369247">
    <property type="component" value="Unassembled WGS sequence"/>
</dbReference>
<feature type="transmembrane region" description="Helical" evidence="1">
    <location>
        <begin position="24"/>
        <end position="45"/>
    </location>
</feature>
<keyword evidence="1" id="KW-0472">Membrane</keyword>
<keyword evidence="4" id="KW-1185">Reference proteome</keyword>
<dbReference type="RefSeq" id="WP_191216361.1">
    <property type="nucleotide sequence ID" value="NZ_CP104550.1"/>
</dbReference>